<dbReference type="OrthoDB" id="10016866at2"/>
<gene>
    <name evidence="1" type="ORF">DWV00_01890</name>
</gene>
<dbReference type="EMBL" id="QRGA01000001">
    <property type="protein sequence ID" value="RDV00553.1"/>
    <property type="molecule type" value="Genomic_DNA"/>
</dbReference>
<keyword evidence="2" id="KW-1185">Reference proteome</keyword>
<evidence type="ECO:0000313" key="1">
    <source>
        <dbReference type="EMBL" id="RDV00553.1"/>
    </source>
</evidence>
<name>A0A3D8K672_9BURK</name>
<protein>
    <submittedName>
        <fullName evidence="1">Uncharacterized protein</fullName>
    </submittedName>
</protein>
<dbReference type="RefSeq" id="WP_115531822.1">
    <property type="nucleotide sequence ID" value="NZ_QRGA01000001.1"/>
</dbReference>
<organism evidence="1 2">
    <name type="scientific">Trinickia dinghuensis</name>
    <dbReference type="NCBI Taxonomy" id="2291023"/>
    <lineage>
        <taxon>Bacteria</taxon>
        <taxon>Pseudomonadati</taxon>
        <taxon>Pseudomonadota</taxon>
        <taxon>Betaproteobacteria</taxon>
        <taxon>Burkholderiales</taxon>
        <taxon>Burkholderiaceae</taxon>
        <taxon>Trinickia</taxon>
    </lineage>
</organism>
<evidence type="ECO:0000313" key="2">
    <source>
        <dbReference type="Proteomes" id="UP000256838"/>
    </source>
</evidence>
<reference evidence="1 2" key="1">
    <citation type="submission" date="2018-08" db="EMBL/GenBank/DDBJ databases">
        <title>Paraburkholderia sp. DHOM06 isolated from forest soil.</title>
        <authorList>
            <person name="Gao Z.-H."/>
            <person name="Qiu L.-H."/>
        </authorList>
    </citation>
    <scope>NUCLEOTIDE SEQUENCE [LARGE SCALE GENOMIC DNA]</scope>
    <source>
        <strain evidence="1 2">DHOM06</strain>
    </source>
</reference>
<dbReference type="Proteomes" id="UP000256838">
    <property type="component" value="Unassembled WGS sequence"/>
</dbReference>
<dbReference type="AlphaFoldDB" id="A0A3D8K672"/>
<accession>A0A3D8K672</accession>
<comment type="caution">
    <text evidence="1">The sequence shown here is derived from an EMBL/GenBank/DDBJ whole genome shotgun (WGS) entry which is preliminary data.</text>
</comment>
<proteinExistence type="predicted"/>
<sequence>MLASAVRNCCSVAVESLELPLLDVPNADSRFWKSLSNVLAVDDVPVLVLVESVVVEALAVESVDVLLELELELDVSDCARLSSADARSLP</sequence>